<dbReference type="EMBL" id="FOXH01000009">
    <property type="protein sequence ID" value="SFQ06892.1"/>
    <property type="molecule type" value="Genomic_DNA"/>
</dbReference>
<evidence type="ECO:0000256" key="2">
    <source>
        <dbReference type="ARBA" id="ARBA00007951"/>
    </source>
</evidence>
<organism evidence="10 11">
    <name type="scientific">Pseudarcicella hirudinis</name>
    <dbReference type="NCBI Taxonomy" id="1079859"/>
    <lineage>
        <taxon>Bacteria</taxon>
        <taxon>Pseudomonadati</taxon>
        <taxon>Bacteroidota</taxon>
        <taxon>Cytophagia</taxon>
        <taxon>Cytophagales</taxon>
        <taxon>Flectobacillaceae</taxon>
        <taxon>Pseudarcicella</taxon>
    </lineage>
</organism>
<keyword evidence="11" id="KW-1185">Reference proteome</keyword>
<feature type="signal peptide" evidence="7">
    <location>
        <begin position="1"/>
        <end position="19"/>
    </location>
</feature>
<dbReference type="Pfam" id="PF00754">
    <property type="entry name" value="F5_F8_type_C"/>
    <property type="match status" value="1"/>
</dbReference>
<dbReference type="Gene3D" id="2.60.120.260">
    <property type="entry name" value="Galactose-binding domain-like"/>
    <property type="match status" value="1"/>
</dbReference>
<evidence type="ECO:0000256" key="3">
    <source>
        <dbReference type="ARBA" id="ARBA00012662"/>
    </source>
</evidence>
<gene>
    <name evidence="10" type="ORF">SAMN04515674_109119</name>
</gene>
<dbReference type="RefSeq" id="WP_092018147.1">
    <property type="nucleotide sequence ID" value="NZ_FOXH01000009.1"/>
</dbReference>
<dbReference type="FunFam" id="3.20.20.80:FF:000052">
    <property type="entry name" value="Putative alpha-L-fucosidase 1"/>
    <property type="match status" value="1"/>
</dbReference>
<dbReference type="STRING" id="1079859.SAMN04515674_109119"/>
<evidence type="ECO:0000256" key="1">
    <source>
        <dbReference type="ARBA" id="ARBA00004071"/>
    </source>
</evidence>
<dbReference type="InterPro" id="IPR000933">
    <property type="entry name" value="Glyco_hydro_29"/>
</dbReference>
<dbReference type="GO" id="GO:0006004">
    <property type="term" value="P:fucose metabolic process"/>
    <property type="evidence" value="ECO:0007669"/>
    <property type="project" value="InterPro"/>
</dbReference>
<evidence type="ECO:0000256" key="6">
    <source>
        <dbReference type="ARBA" id="ARBA00023295"/>
    </source>
</evidence>
<keyword evidence="5" id="KW-0378">Hydrolase</keyword>
<evidence type="ECO:0000259" key="8">
    <source>
        <dbReference type="Pfam" id="PF00754"/>
    </source>
</evidence>
<protein>
    <recommendedName>
        <fullName evidence="3">alpha-L-fucosidase</fullName>
        <ecNumber evidence="3">3.2.1.51</ecNumber>
    </recommendedName>
</protein>
<evidence type="ECO:0000256" key="5">
    <source>
        <dbReference type="ARBA" id="ARBA00022801"/>
    </source>
</evidence>
<dbReference type="Proteomes" id="UP000199306">
    <property type="component" value="Unassembled WGS sequence"/>
</dbReference>
<dbReference type="Gene3D" id="3.20.20.80">
    <property type="entry name" value="Glycosidases"/>
    <property type="match status" value="1"/>
</dbReference>
<dbReference type="GO" id="GO:0016139">
    <property type="term" value="P:glycoside catabolic process"/>
    <property type="evidence" value="ECO:0007669"/>
    <property type="project" value="TreeGrafter"/>
</dbReference>
<dbReference type="InterPro" id="IPR017853">
    <property type="entry name" value="GH"/>
</dbReference>
<feature type="chain" id="PRO_5011590155" description="alpha-L-fucosidase" evidence="7">
    <location>
        <begin position="20"/>
        <end position="464"/>
    </location>
</feature>
<keyword evidence="6" id="KW-0326">Glycosidase</keyword>
<dbReference type="SMART" id="SM00812">
    <property type="entry name" value="Alpha_L_fucos"/>
    <property type="match status" value="1"/>
</dbReference>
<accession>A0A1I5VHP2</accession>
<dbReference type="InterPro" id="IPR008979">
    <property type="entry name" value="Galactose-bd-like_sf"/>
</dbReference>
<evidence type="ECO:0000259" key="9">
    <source>
        <dbReference type="Pfam" id="PF01120"/>
    </source>
</evidence>
<dbReference type="PANTHER" id="PTHR10030:SF37">
    <property type="entry name" value="ALPHA-L-FUCOSIDASE-RELATED"/>
    <property type="match status" value="1"/>
</dbReference>
<dbReference type="InterPro" id="IPR000421">
    <property type="entry name" value="FA58C"/>
</dbReference>
<name>A0A1I5VHP2_9BACT</name>
<keyword evidence="4 7" id="KW-0732">Signal</keyword>
<dbReference type="SUPFAM" id="SSF49785">
    <property type="entry name" value="Galactose-binding domain-like"/>
    <property type="match status" value="1"/>
</dbReference>
<sequence>MKKILLLCCIAFSCYQVNAQKLKPYGAIPNNDQLNWHKMEYYGFVHFNMNTFTEKEWGDGIESPDSFNPTQLDCRQWARIAKAAGMKGLILTAKHHDGFCLYPSRYTKHSVAYSKWRNGKGDVVKELAKACKEYGIKFGIYLSPWDRNHPKYGTDEYNQVYMNTQKELLTQYGDIFEFWFDGANGEGPSGKKQVYDWKGFIGTVRKYQPHAIMFSDNGPDVRWVGNESGHAYPTNWSTLNKDKYYPGYPKSDEFKAGNEDGINWVPAEVDVSIRPGWYYHANEDGKVKTADSLMNIYYASVGQNGNLLLNIPVDRRGLVHENDSTSLMQFKKLRDKAFALNQAKLKKATASSARKEYPVLNINDGNRDTDWAAKEGVNQANIDLNLGKEKSFNTIVLLEGIRYGQRIKEFNVEAWDGTKFVEIAKGTTIGNKRILRFPTQKSSKIRVNITDSKASPVISEIGVY</sequence>
<evidence type="ECO:0000256" key="7">
    <source>
        <dbReference type="SAM" id="SignalP"/>
    </source>
</evidence>
<dbReference type="Pfam" id="PF01120">
    <property type="entry name" value="Alpha_L_fucos"/>
    <property type="match status" value="1"/>
</dbReference>
<evidence type="ECO:0000256" key="4">
    <source>
        <dbReference type="ARBA" id="ARBA00022729"/>
    </source>
</evidence>
<evidence type="ECO:0000313" key="10">
    <source>
        <dbReference type="EMBL" id="SFQ06892.1"/>
    </source>
</evidence>
<evidence type="ECO:0000313" key="11">
    <source>
        <dbReference type="Proteomes" id="UP000199306"/>
    </source>
</evidence>
<dbReference type="InterPro" id="IPR057739">
    <property type="entry name" value="Glyco_hydro_29_N"/>
</dbReference>
<dbReference type="EC" id="3.2.1.51" evidence="3"/>
<dbReference type="AlphaFoldDB" id="A0A1I5VHP2"/>
<proteinExistence type="inferred from homology"/>
<dbReference type="GO" id="GO:0005764">
    <property type="term" value="C:lysosome"/>
    <property type="evidence" value="ECO:0007669"/>
    <property type="project" value="TreeGrafter"/>
</dbReference>
<reference evidence="10 11" key="1">
    <citation type="submission" date="2016-10" db="EMBL/GenBank/DDBJ databases">
        <authorList>
            <person name="de Groot N.N."/>
        </authorList>
    </citation>
    <scope>NUCLEOTIDE SEQUENCE [LARGE SCALE GENOMIC DNA]</scope>
    <source>
        <strain evidence="11">E92,LMG 26720,CCM 7988</strain>
    </source>
</reference>
<dbReference type="InterPro" id="IPR016286">
    <property type="entry name" value="FUC_metazoa-typ"/>
</dbReference>
<dbReference type="OrthoDB" id="1095333at2"/>
<dbReference type="PRINTS" id="PR00741">
    <property type="entry name" value="GLHYDRLASE29"/>
</dbReference>
<dbReference type="SUPFAM" id="SSF51445">
    <property type="entry name" value="(Trans)glycosidases"/>
    <property type="match status" value="1"/>
</dbReference>
<comment type="similarity">
    <text evidence="2">Belongs to the glycosyl hydrolase 29 family.</text>
</comment>
<feature type="domain" description="F5/8 type C" evidence="8">
    <location>
        <begin position="347"/>
        <end position="453"/>
    </location>
</feature>
<feature type="domain" description="Glycoside hydrolase family 29 N-terminal" evidence="9">
    <location>
        <begin position="34"/>
        <end position="329"/>
    </location>
</feature>
<comment type="function">
    <text evidence="1">Alpha-L-fucosidase is responsible for hydrolyzing the alpha-1,6-linked fucose joined to the reducing-end N-acetylglucosamine of the carbohydrate moieties of glycoproteins.</text>
</comment>
<dbReference type="GO" id="GO:0004560">
    <property type="term" value="F:alpha-L-fucosidase activity"/>
    <property type="evidence" value="ECO:0007669"/>
    <property type="project" value="InterPro"/>
</dbReference>
<dbReference type="PANTHER" id="PTHR10030">
    <property type="entry name" value="ALPHA-L-FUCOSIDASE"/>
    <property type="match status" value="1"/>
</dbReference>